<name>I0BDB1_9BACL</name>
<accession>I0BDB1</accession>
<sequence length="168" mass="20185">MILMNGRINNKKNRLILYGALISNLAALAYTMRKAPRKDWIFVYLFNSITNVALDTILVRNKVLEYPIRLFPRVFKINVLFDLLIYPTMTVFYNKWTNKDKSNMTRIVKLLCFSVPFSIIEGWFHSSTMLIKWKRWYSWYHTFIGLTTKSYITRLFLDIFRRYAKLKS</sequence>
<feature type="transmembrane region" description="Helical" evidence="1">
    <location>
        <begin position="40"/>
        <end position="59"/>
    </location>
</feature>
<proteinExistence type="predicted"/>
<dbReference type="Proteomes" id="UP000007392">
    <property type="component" value="Chromosome"/>
</dbReference>
<keyword evidence="1" id="KW-0472">Membrane</keyword>
<organism evidence="2 3">
    <name type="scientific">Paenibacillus mucilaginosus K02</name>
    <dbReference type="NCBI Taxonomy" id="997761"/>
    <lineage>
        <taxon>Bacteria</taxon>
        <taxon>Bacillati</taxon>
        <taxon>Bacillota</taxon>
        <taxon>Bacilli</taxon>
        <taxon>Bacillales</taxon>
        <taxon>Paenibacillaceae</taxon>
        <taxon>Paenibacillus</taxon>
    </lineage>
</organism>
<reference evidence="2 3" key="1">
    <citation type="submission" date="2013-06" db="EMBL/GenBank/DDBJ databases">
        <title>Complete genome sequence of Paenibacillus mucilaginosus K02.</title>
        <authorList>
            <person name="Xiao B."/>
            <person name="Sun L."/>
            <person name="Xiao L."/>
            <person name="Lian B."/>
        </authorList>
    </citation>
    <scope>NUCLEOTIDE SEQUENCE [LARGE SCALE GENOMIC DNA]</scope>
    <source>
        <strain evidence="2 3">K02</strain>
    </source>
</reference>
<dbReference type="HOGENOM" id="CLU_119466_1_0_9"/>
<dbReference type="InterPro" id="IPR048147">
    <property type="entry name" value="CBO0543-like"/>
</dbReference>
<gene>
    <name evidence="2" type="ORF">B2K_06405</name>
</gene>
<feature type="transmembrane region" description="Helical" evidence="1">
    <location>
        <begin position="137"/>
        <end position="157"/>
    </location>
</feature>
<dbReference type="KEGG" id="pmw:B2K_06405"/>
<evidence type="ECO:0000313" key="3">
    <source>
        <dbReference type="Proteomes" id="UP000007392"/>
    </source>
</evidence>
<feature type="transmembrane region" description="Helical" evidence="1">
    <location>
        <begin position="79"/>
        <end position="96"/>
    </location>
</feature>
<keyword evidence="1" id="KW-0812">Transmembrane</keyword>
<feature type="transmembrane region" description="Helical" evidence="1">
    <location>
        <begin position="108"/>
        <end position="125"/>
    </location>
</feature>
<dbReference type="AlphaFoldDB" id="I0BDB1"/>
<keyword evidence="1" id="KW-1133">Transmembrane helix</keyword>
<dbReference type="NCBIfam" id="NF041644">
    <property type="entry name" value="CBO0543_fam"/>
    <property type="match status" value="1"/>
</dbReference>
<protein>
    <submittedName>
        <fullName evidence="2">Uncharacterized protein</fullName>
    </submittedName>
</protein>
<dbReference type="EMBL" id="CP003422">
    <property type="protein sequence ID" value="AFH60358.2"/>
    <property type="molecule type" value="Genomic_DNA"/>
</dbReference>
<evidence type="ECO:0000313" key="2">
    <source>
        <dbReference type="EMBL" id="AFH60358.2"/>
    </source>
</evidence>
<evidence type="ECO:0000256" key="1">
    <source>
        <dbReference type="SAM" id="Phobius"/>
    </source>
</evidence>